<evidence type="ECO:0000256" key="5">
    <source>
        <dbReference type="ARBA" id="ARBA00022741"/>
    </source>
</evidence>
<dbReference type="AlphaFoldDB" id="A0AAW0NNM1"/>
<dbReference type="InterPro" id="IPR041267">
    <property type="entry name" value="NLRP_HD2"/>
</dbReference>
<evidence type="ECO:0000256" key="2">
    <source>
        <dbReference type="ARBA" id="ARBA00022490"/>
    </source>
</evidence>
<dbReference type="InterPro" id="IPR041075">
    <property type="entry name" value="NOD1/2_WH"/>
</dbReference>
<dbReference type="Pfam" id="PF09004">
    <property type="entry name" value="ALKBH8_N"/>
    <property type="match status" value="1"/>
</dbReference>
<keyword evidence="4" id="KW-0677">Repeat</keyword>
<dbReference type="Proteomes" id="UP001460270">
    <property type="component" value="Unassembled WGS sequence"/>
</dbReference>
<dbReference type="GO" id="GO:0005524">
    <property type="term" value="F:ATP binding"/>
    <property type="evidence" value="ECO:0007669"/>
    <property type="project" value="UniProtKB-KW"/>
</dbReference>
<dbReference type="GO" id="GO:0008168">
    <property type="term" value="F:methyltransferase activity"/>
    <property type="evidence" value="ECO:0007669"/>
    <property type="project" value="InterPro"/>
</dbReference>
<dbReference type="Gene3D" id="3.40.50.300">
    <property type="entry name" value="P-loop containing nucleotide triphosphate hydrolases"/>
    <property type="match status" value="1"/>
</dbReference>
<comment type="caution">
    <text evidence="9">The sequence shown here is derived from an EMBL/GenBank/DDBJ whole genome shotgun (WGS) entry which is preliminary data.</text>
</comment>
<dbReference type="SUPFAM" id="SSF52047">
    <property type="entry name" value="RNI-like"/>
    <property type="match status" value="1"/>
</dbReference>
<evidence type="ECO:0000256" key="4">
    <source>
        <dbReference type="ARBA" id="ARBA00022737"/>
    </source>
</evidence>
<evidence type="ECO:0000313" key="9">
    <source>
        <dbReference type="EMBL" id="KAK7896388.1"/>
    </source>
</evidence>
<dbReference type="InterPro" id="IPR029495">
    <property type="entry name" value="NACHT-assoc"/>
</dbReference>
<keyword evidence="3" id="KW-0433">Leucine-rich repeat</keyword>
<dbReference type="Pfam" id="PF00078">
    <property type="entry name" value="RVT_1"/>
    <property type="match status" value="1"/>
</dbReference>
<dbReference type="InterPro" id="IPR007111">
    <property type="entry name" value="NACHT_NTPase"/>
</dbReference>
<dbReference type="Pfam" id="PF05729">
    <property type="entry name" value="NACHT"/>
    <property type="match status" value="1"/>
</dbReference>
<dbReference type="Pfam" id="PF17776">
    <property type="entry name" value="NLRC4_HD2"/>
    <property type="match status" value="1"/>
</dbReference>
<dbReference type="EMBL" id="JBBPFD010000015">
    <property type="protein sequence ID" value="KAK7896388.1"/>
    <property type="molecule type" value="Genomic_DNA"/>
</dbReference>
<name>A0AAW0NNM1_9GOBI</name>
<dbReference type="InterPro" id="IPR032675">
    <property type="entry name" value="LRR_dom_sf"/>
</dbReference>
<keyword evidence="2" id="KW-0963">Cytoplasm</keyword>
<keyword evidence="7" id="KW-0812">Transmembrane</keyword>
<feature type="domain" description="FISNA" evidence="8">
    <location>
        <begin position="101"/>
        <end position="173"/>
    </location>
</feature>
<keyword evidence="6" id="KW-0067">ATP-binding</keyword>
<gene>
    <name evidence="9" type="ORF">WMY93_021713</name>
</gene>
<dbReference type="SMART" id="SM00368">
    <property type="entry name" value="LRR_RI"/>
    <property type="match status" value="1"/>
</dbReference>
<dbReference type="Pfam" id="PF17779">
    <property type="entry name" value="WHD_NOD2"/>
    <property type="match status" value="1"/>
</dbReference>
<dbReference type="Pfam" id="PF14484">
    <property type="entry name" value="FISNA"/>
    <property type="match status" value="1"/>
</dbReference>
<accession>A0AAW0NNM1</accession>
<sequence length="980" mass="110696">MRVNVVERQSSDVSRGDPQIPLELIFTLLHEQIVAYIKQQLQMFHRFLASDDPQCAQSGKEDQGNREAVLNLTLDFLKRMKHDHLAQRLSSISNPPTSIPSLSRFLLGHFLLLPNGIAKAGSPAPLNQIYTELYITVGSASEVNLDHEVRYIETVSRKPAYPEIAIMREDIFNTHPHSPEPVRTMLTKGVAGVGKTVLTQKFCLDWAEGRANQDIQLVFPFTFRELNVLRDTQFSLMGLLHHFFSECKDLSSLQEIQPASLCSHLDNHTPAAANQIPAEFVSMVTEVRGFTDPQKEQYFRKRFTDEWQATAVISHIKMSRSLYIMCHIPIFCWILSTVLLYVMESGDMDELPYNLTQMYVHFLVVQAKVKNVKYHEGSVVDLHWTPETRMMVLSLAKLAFEQLQKGNLIFYEYDLSECGLDIEEAARYSGVFTQVFREEPGLYQDKVYCFIHLSVQEFLAALHVHHTFFSSGQNLLAPTQFSENSQGDFYCSAVDQALLSTNGHLDLFLRFLLGLSLPTNQRLLQGLVTHTEGSSGADEKIVTYIHSKLNEGISADKGINLLQCLIELNNFQLVQQIQKHMIGGGHPKFESSAEWSAMSFLLLSSDSDLEEFDLRKYGGSEAALLKLLHVIKASTKASLHSCNLSRHCCAPLASVLISTTLTHLDLSNNPLQDSGVQLLCSGLSSAPCRLQSLIAFNTIQPLLLRDKLETAGVDCDLAEWILDYLTNRPQFVRARDCVSDLLTCSVGAPQGTVLAPFLFTLYTADFRHNADSCVLQKFSDDSAIIGFITDDNDAEYRGLTQDFVDWCQQNHLLLKAGKIKEMVVDFRRRHTIALPPVNIQGRDIERVNSYKYLGVHLNNKLDWTHNTDALYRKGQSRLYLLRRLRSFGVRGPLLRTFYDSVVASAILYGVACWSSSITERERKKLDKVIKKSSSVLGCPLDSVWEVGDRRVLARFTSMLDHESHPCRTPCLLWRADSVTD</sequence>
<protein>
    <recommendedName>
        <fullName evidence="8">FISNA domain-containing protein</fullName>
    </recommendedName>
</protein>
<evidence type="ECO:0000256" key="3">
    <source>
        <dbReference type="ARBA" id="ARBA00022614"/>
    </source>
</evidence>
<dbReference type="InterPro" id="IPR000477">
    <property type="entry name" value="RT_dom"/>
</dbReference>
<dbReference type="GO" id="GO:0005737">
    <property type="term" value="C:cytoplasm"/>
    <property type="evidence" value="ECO:0007669"/>
    <property type="project" value="UniProtKB-SubCell"/>
</dbReference>
<dbReference type="InterPro" id="IPR015095">
    <property type="entry name" value="AlkB_hom8_N"/>
</dbReference>
<dbReference type="InterPro" id="IPR051261">
    <property type="entry name" value="NLR"/>
</dbReference>
<evidence type="ECO:0000313" key="10">
    <source>
        <dbReference type="Proteomes" id="UP001460270"/>
    </source>
</evidence>
<proteinExistence type="predicted"/>
<dbReference type="InterPro" id="IPR001611">
    <property type="entry name" value="Leu-rich_rpt"/>
</dbReference>
<dbReference type="Gene3D" id="3.80.10.10">
    <property type="entry name" value="Ribonuclease Inhibitor"/>
    <property type="match status" value="1"/>
</dbReference>
<keyword evidence="7" id="KW-0472">Membrane</keyword>
<dbReference type="GO" id="GO:0016706">
    <property type="term" value="F:2-oxoglutarate-dependent dioxygenase activity"/>
    <property type="evidence" value="ECO:0007669"/>
    <property type="project" value="InterPro"/>
</dbReference>
<keyword evidence="10" id="KW-1185">Reference proteome</keyword>
<comment type="subcellular location">
    <subcellularLocation>
        <location evidence="1">Cytoplasm</location>
    </subcellularLocation>
</comment>
<organism evidence="9 10">
    <name type="scientific">Mugilogobius chulae</name>
    <name type="common">yellowstripe goby</name>
    <dbReference type="NCBI Taxonomy" id="88201"/>
    <lineage>
        <taxon>Eukaryota</taxon>
        <taxon>Metazoa</taxon>
        <taxon>Chordata</taxon>
        <taxon>Craniata</taxon>
        <taxon>Vertebrata</taxon>
        <taxon>Euteleostomi</taxon>
        <taxon>Actinopterygii</taxon>
        <taxon>Neopterygii</taxon>
        <taxon>Teleostei</taxon>
        <taxon>Neoteleostei</taxon>
        <taxon>Acanthomorphata</taxon>
        <taxon>Gobiaria</taxon>
        <taxon>Gobiiformes</taxon>
        <taxon>Gobioidei</taxon>
        <taxon>Gobiidae</taxon>
        <taxon>Gobionellinae</taxon>
        <taxon>Mugilogobius</taxon>
    </lineage>
</organism>
<evidence type="ECO:0000256" key="7">
    <source>
        <dbReference type="SAM" id="Phobius"/>
    </source>
</evidence>
<keyword evidence="7" id="KW-1133">Transmembrane helix</keyword>
<dbReference type="InterPro" id="IPR027417">
    <property type="entry name" value="P-loop_NTPase"/>
</dbReference>
<reference evidence="10" key="1">
    <citation type="submission" date="2024-04" db="EMBL/GenBank/DDBJ databases">
        <title>Salinicola lusitanus LLJ914,a marine bacterium isolated from the Okinawa Trough.</title>
        <authorList>
            <person name="Li J."/>
        </authorList>
    </citation>
    <scope>NUCLEOTIDE SEQUENCE [LARGE SCALE GENOMIC DNA]</scope>
</reference>
<dbReference type="Pfam" id="PF13516">
    <property type="entry name" value="LRR_6"/>
    <property type="match status" value="1"/>
</dbReference>
<dbReference type="SMART" id="SM01288">
    <property type="entry name" value="FISNA"/>
    <property type="match status" value="1"/>
</dbReference>
<keyword evidence="5" id="KW-0547">Nucleotide-binding</keyword>
<evidence type="ECO:0000256" key="1">
    <source>
        <dbReference type="ARBA" id="ARBA00004496"/>
    </source>
</evidence>
<evidence type="ECO:0000259" key="8">
    <source>
        <dbReference type="SMART" id="SM01288"/>
    </source>
</evidence>
<dbReference type="PANTHER" id="PTHR24106">
    <property type="entry name" value="NACHT, LRR AND CARD DOMAINS-CONTAINING"/>
    <property type="match status" value="1"/>
</dbReference>
<evidence type="ECO:0000256" key="6">
    <source>
        <dbReference type="ARBA" id="ARBA00022840"/>
    </source>
</evidence>
<feature type="transmembrane region" description="Helical" evidence="7">
    <location>
        <begin position="322"/>
        <end position="343"/>
    </location>
</feature>